<dbReference type="Proteomes" id="UP001642540">
    <property type="component" value="Unassembled WGS sequence"/>
</dbReference>
<keyword evidence="1" id="KW-0472">Membrane</keyword>
<feature type="transmembrane region" description="Helical" evidence="1">
    <location>
        <begin position="219"/>
        <end position="242"/>
    </location>
</feature>
<keyword evidence="3" id="KW-1185">Reference proteome</keyword>
<feature type="transmembrane region" description="Helical" evidence="1">
    <location>
        <begin position="122"/>
        <end position="146"/>
    </location>
</feature>
<keyword evidence="1" id="KW-1133">Transmembrane helix</keyword>
<evidence type="ECO:0000313" key="3">
    <source>
        <dbReference type="Proteomes" id="UP001642540"/>
    </source>
</evidence>
<reference evidence="2 3" key="1">
    <citation type="submission" date="2024-08" db="EMBL/GenBank/DDBJ databases">
        <authorList>
            <person name="Cucini C."/>
            <person name="Frati F."/>
        </authorList>
    </citation>
    <scope>NUCLEOTIDE SEQUENCE [LARGE SCALE GENOMIC DNA]</scope>
</reference>
<feature type="transmembrane region" description="Helical" evidence="1">
    <location>
        <begin position="70"/>
        <end position="93"/>
    </location>
</feature>
<protein>
    <recommendedName>
        <fullName evidence="4">Odorant receptor</fullName>
    </recommendedName>
</protein>
<proteinExistence type="predicted"/>
<keyword evidence="1" id="KW-0812">Transmembrane</keyword>
<evidence type="ECO:0000313" key="2">
    <source>
        <dbReference type="EMBL" id="CAL8134976.1"/>
    </source>
</evidence>
<organism evidence="2 3">
    <name type="scientific">Orchesella dallaii</name>
    <dbReference type="NCBI Taxonomy" id="48710"/>
    <lineage>
        <taxon>Eukaryota</taxon>
        <taxon>Metazoa</taxon>
        <taxon>Ecdysozoa</taxon>
        <taxon>Arthropoda</taxon>
        <taxon>Hexapoda</taxon>
        <taxon>Collembola</taxon>
        <taxon>Entomobryomorpha</taxon>
        <taxon>Entomobryoidea</taxon>
        <taxon>Orchesellidae</taxon>
        <taxon>Orchesellinae</taxon>
        <taxon>Orchesella</taxon>
    </lineage>
</organism>
<evidence type="ECO:0000256" key="1">
    <source>
        <dbReference type="SAM" id="Phobius"/>
    </source>
</evidence>
<gene>
    <name evidence="2" type="ORF">ODALV1_LOCUS25774</name>
</gene>
<name>A0ABP1RSV0_9HEXA</name>
<evidence type="ECO:0008006" key="4">
    <source>
        <dbReference type="Google" id="ProtNLM"/>
    </source>
</evidence>
<dbReference type="EMBL" id="CAXLJM020000107">
    <property type="protein sequence ID" value="CAL8134976.1"/>
    <property type="molecule type" value="Genomic_DNA"/>
</dbReference>
<comment type="caution">
    <text evidence="2">The sequence shown here is derived from an EMBL/GenBank/DDBJ whole genome shotgun (WGS) entry which is preliminary data.</text>
</comment>
<sequence>MTSWKENLGTVSFYCIIGDITILLIVTVLTMEDHGYEICWLLTQQMTPLGIKKRDFSSSSSMLSFTLKELFIYSMCLVFFWWPVLTLILPFIIDFCPLNLILGSLPYSQTFPPLLRKIIEGIWYSSVIYMGATIVLVYVTGVLATVEMNQTLLYHITPSNPQETNFRKYFRRFHIIQIEIHQHNVVDKNYVPTLVAVGISFSVSGFYIALVCYGLLPLLLYYCLLAMAVMITLYISVIVPLASKPHERYLHFISFWKHVLLRKAERKELESCFPLAYEIRPFLKVQKRTMLDILGCILNNTMIFVLLK</sequence>
<feature type="transmembrane region" description="Helical" evidence="1">
    <location>
        <begin position="12"/>
        <end position="31"/>
    </location>
</feature>
<feature type="transmembrane region" description="Helical" evidence="1">
    <location>
        <begin position="190"/>
        <end position="213"/>
    </location>
</feature>
<feature type="transmembrane region" description="Helical" evidence="1">
    <location>
        <begin position="289"/>
        <end position="307"/>
    </location>
</feature>
<accession>A0ABP1RSV0</accession>